<keyword evidence="2" id="KW-1185">Reference proteome</keyword>
<dbReference type="SUPFAM" id="SSF48295">
    <property type="entry name" value="TrpR-like"/>
    <property type="match status" value="1"/>
</dbReference>
<comment type="caution">
    <text evidence="1">The sequence shown here is derived from an EMBL/GenBank/DDBJ whole genome shotgun (WGS) entry which is preliminary data.</text>
</comment>
<reference evidence="1 2" key="1">
    <citation type="submission" date="2020-02" db="EMBL/GenBank/DDBJ databases">
        <title>Ideonella bacterium strain TBM-1.</title>
        <authorList>
            <person name="Chen W.-M."/>
        </authorList>
    </citation>
    <scope>NUCLEOTIDE SEQUENCE [LARGE SCALE GENOMIC DNA]</scope>
    <source>
        <strain evidence="1 2">TBM-1</strain>
    </source>
</reference>
<dbReference type="InterPro" id="IPR036515">
    <property type="entry name" value="Transposase_17_sf"/>
</dbReference>
<name>A0A7C9TMQ7_9BURK</name>
<evidence type="ECO:0000313" key="1">
    <source>
        <dbReference type="EMBL" id="NDY92805.1"/>
    </source>
</evidence>
<sequence length="210" mass="23374">MARPLRLQFSGALYQRVGHVFQGRDKAVLVEREAHLLELIRHVVLNPVRAGMVNDAADWPWSSHADVLGGPDMAPNWLEVDQLLLAFGSTRKRAVARYVDFVRAGVGVPSVWEGLRGQVFLGSEDFVVALQQGLESADQALMEVPRVQRRRAPLPLAEYAKNPNRDVAMAEAYASGDHSMKAIADHFEVHYATVSRAVRKVEAQRSLQKN</sequence>
<dbReference type="InterPro" id="IPR010921">
    <property type="entry name" value="Trp_repressor/repl_initiator"/>
</dbReference>
<dbReference type="Gene3D" id="3.30.70.1290">
    <property type="entry name" value="Transposase IS200-like"/>
    <property type="match status" value="1"/>
</dbReference>
<dbReference type="Proteomes" id="UP000484255">
    <property type="component" value="Unassembled WGS sequence"/>
</dbReference>
<dbReference type="RefSeq" id="WP_163458859.1">
    <property type="nucleotide sequence ID" value="NZ_JAAGOH010000022.1"/>
</dbReference>
<accession>A0A7C9TMQ7</accession>
<proteinExistence type="predicted"/>
<evidence type="ECO:0000313" key="2">
    <source>
        <dbReference type="Proteomes" id="UP000484255"/>
    </source>
</evidence>
<dbReference type="PANTHER" id="PTHR34322">
    <property type="entry name" value="TRANSPOSASE, Y1_TNP DOMAIN-CONTAINING"/>
    <property type="match status" value="1"/>
</dbReference>
<dbReference type="GO" id="GO:0043565">
    <property type="term" value="F:sequence-specific DNA binding"/>
    <property type="evidence" value="ECO:0007669"/>
    <property type="project" value="InterPro"/>
</dbReference>
<dbReference type="AlphaFoldDB" id="A0A7C9TMQ7"/>
<dbReference type="EMBL" id="JAAGOH010000022">
    <property type="protein sequence ID" value="NDY92805.1"/>
    <property type="molecule type" value="Genomic_DNA"/>
</dbReference>
<dbReference type="PANTHER" id="PTHR34322:SF2">
    <property type="entry name" value="TRANSPOSASE IS200-LIKE DOMAIN-CONTAINING PROTEIN"/>
    <property type="match status" value="1"/>
</dbReference>
<gene>
    <name evidence="1" type="ORF">G3A44_16560</name>
</gene>
<protein>
    <submittedName>
        <fullName evidence="1">Addiction module toxin RelE</fullName>
    </submittedName>
</protein>
<dbReference type="GO" id="GO:0004803">
    <property type="term" value="F:transposase activity"/>
    <property type="evidence" value="ECO:0007669"/>
    <property type="project" value="InterPro"/>
</dbReference>
<organism evidence="1 2">
    <name type="scientific">Ideonella livida</name>
    <dbReference type="NCBI Taxonomy" id="2707176"/>
    <lineage>
        <taxon>Bacteria</taxon>
        <taxon>Pseudomonadati</taxon>
        <taxon>Pseudomonadota</taxon>
        <taxon>Betaproteobacteria</taxon>
        <taxon>Burkholderiales</taxon>
        <taxon>Sphaerotilaceae</taxon>
        <taxon>Ideonella</taxon>
    </lineage>
</organism>
<dbReference type="GO" id="GO:0006313">
    <property type="term" value="P:DNA transposition"/>
    <property type="evidence" value="ECO:0007669"/>
    <property type="project" value="InterPro"/>
</dbReference>